<dbReference type="Pfam" id="PF00348">
    <property type="entry name" value="polyprenyl_synt"/>
    <property type="match status" value="1"/>
</dbReference>
<comment type="caution">
    <text evidence="5">The sequence shown here is derived from an EMBL/GenBank/DDBJ whole genome shotgun (WGS) entry which is preliminary data.</text>
</comment>
<evidence type="ECO:0000256" key="1">
    <source>
        <dbReference type="ARBA" id="ARBA00001946"/>
    </source>
</evidence>
<dbReference type="Gene3D" id="1.10.600.10">
    <property type="entry name" value="Farnesyl Diphosphate Synthase"/>
    <property type="match status" value="1"/>
</dbReference>
<sequence>MELLRELVNQKKLLMLDSCIHPGKSDSGLEELEYIHCHKTANFAEVAPIVGAMLGGAGASDDEINRLRKLFQCLGLLFQVVDDILDGTKSSVRLGKTEGKDLLANKLTYPKMTGIDKSKE</sequence>
<keyword evidence="4" id="KW-0460">Magnesium</keyword>
<dbReference type="Proteomes" id="UP000823775">
    <property type="component" value="Unassembled WGS sequence"/>
</dbReference>
<reference evidence="5 6" key="1">
    <citation type="journal article" date="2021" name="BMC Genomics">
        <title>Datura genome reveals duplications of psychoactive alkaloid biosynthetic genes and high mutation rate following tissue culture.</title>
        <authorList>
            <person name="Rajewski A."/>
            <person name="Carter-House D."/>
            <person name="Stajich J."/>
            <person name="Litt A."/>
        </authorList>
    </citation>
    <scope>NUCLEOTIDE SEQUENCE [LARGE SCALE GENOMIC DNA]</scope>
    <source>
        <strain evidence="5">AR-01</strain>
    </source>
</reference>
<dbReference type="InterPro" id="IPR000092">
    <property type="entry name" value="Polyprenyl_synt"/>
</dbReference>
<protein>
    <submittedName>
        <fullName evidence="5">Heterodimeric geranylgeranyl pyrophosphate synthase large subunit 1, chloroplastic</fullName>
    </submittedName>
</protein>
<organism evidence="5 6">
    <name type="scientific">Datura stramonium</name>
    <name type="common">Jimsonweed</name>
    <name type="synonym">Common thornapple</name>
    <dbReference type="NCBI Taxonomy" id="4076"/>
    <lineage>
        <taxon>Eukaryota</taxon>
        <taxon>Viridiplantae</taxon>
        <taxon>Streptophyta</taxon>
        <taxon>Embryophyta</taxon>
        <taxon>Tracheophyta</taxon>
        <taxon>Spermatophyta</taxon>
        <taxon>Magnoliopsida</taxon>
        <taxon>eudicotyledons</taxon>
        <taxon>Gunneridae</taxon>
        <taxon>Pentapetalae</taxon>
        <taxon>asterids</taxon>
        <taxon>lamiids</taxon>
        <taxon>Solanales</taxon>
        <taxon>Solanaceae</taxon>
        <taxon>Solanoideae</taxon>
        <taxon>Datureae</taxon>
        <taxon>Datura</taxon>
    </lineage>
</organism>
<accession>A0ABS8T1Z8</accession>
<evidence type="ECO:0000256" key="2">
    <source>
        <dbReference type="ARBA" id="ARBA00006706"/>
    </source>
</evidence>
<evidence type="ECO:0000256" key="4">
    <source>
        <dbReference type="ARBA" id="ARBA00022842"/>
    </source>
</evidence>
<name>A0ABS8T1Z8_DATST</name>
<dbReference type="InterPro" id="IPR033749">
    <property type="entry name" value="Polyprenyl_synt_CS"/>
</dbReference>
<dbReference type="SUPFAM" id="SSF48576">
    <property type="entry name" value="Terpenoid synthases"/>
    <property type="match status" value="1"/>
</dbReference>
<keyword evidence="3" id="KW-0479">Metal-binding</keyword>
<dbReference type="EMBL" id="JACEIK010001041">
    <property type="protein sequence ID" value="MCD7465367.1"/>
    <property type="molecule type" value="Genomic_DNA"/>
</dbReference>
<keyword evidence="6" id="KW-1185">Reference proteome</keyword>
<proteinExistence type="inferred from homology"/>
<evidence type="ECO:0000313" key="6">
    <source>
        <dbReference type="Proteomes" id="UP000823775"/>
    </source>
</evidence>
<gene>
    <name evidence="5" type="primary">GGPPS1</name>
    <name evidence="5" type="ORF">HAX54_001174</name>
</gene>
<evidence type="ECO:0000256" key="3">
    <source>
        <dbReference type="ARBA" id="ARBA00022723"/>
    </source>
</evidence>
<dbReference type="PANTHER" id="PTHR43281:SF27">
    <property type="entry name" value="GERANYLGERANYL PYROPHOSPHATE SYNTHASE 7, CHLOROPLASTIC-LIKE"/>
    <property type="match status" value="1"/>
</dbReference>
<dbReference type="PROSITE" id="PS00444">
    <property type="entry name" value="POLYPRENYL_SYNTHASE_2"/>
    <property type="match status" value="1"/>
</dbReference>
<evidence type="ECO:0000313" key="5">
    <source>
        <dbReference type="EMBL" id="MCD7465367.1"/>
    </source>
</evidence>
<comment type="similarity">
    <text evidence="2">Belongs to the FPP/GGPP synthase family.</text>
</comment>
<dbReference type="InterPro" id="IPR008949">
    <property type="entry name" value="Isoprenoid_synthase_dom_sf"/>
</dbReference>
<dbReference type="PANTHER" id="PTHR43281">
    <property type="entry name" value="FARNESYL DIPHOSPHATE SYNTHASE"/>
    <property type="match status" value="1"/>
</dbReference>
<comment type="cofactor">
    <cofactor evidence="1">
        <name>Mg(2+)</name>
        <dbReference type="ChEBI" id="CHEBI:18420"/>
    </cofactor>
</comment>